<feature type="binding site" evidence="9">
    <location>
        <position position="98"/>
    </location>
    <ligand>
        <name>[4Fe-4S] cluster</name>
        <dbReference type="ChEBI" id="CHEBI:49883"/>
        <label>2</label>
        <note>4Fe-4S-S-AdoMet</note>
    </ligand>
</feature>
<evidence type="ECO:0000256" key="3">
    <source>
        <dbReference type="ARBA" id="ARBA00022679"/>
    </source>
</evidence>
<dbReference type="GO" id="GO:0009249">
    <property type="term" value="P:protein lipoylation"/>
    <property type="evidence" value="ECO:0007669"/>
    <property type="project" value="UniProtKB-UniRule"/>
</dbReference>
<evidence type="ECO:0000256" key="7">
    <source>
        <dbReference type="ARBA" id="ARBA00023014"/>
    </source>
</evidence>
<dbReference type="PANTHER" id="PTHR10949:SF0">
    <property type="entry name" value="LIPOYL SYNTHASE, MITOCHONDRIAL"/>
    <property type="match status" value="1"/>
</dbReference>
<evidence type="ECO:0000256" key="1">
    <source>
        <dbReference type="ARBA" id="ARBA00022485"/>
    </source>
</evidence>
<dbReference type="SFLD" id="SFLDS00029">
    <property type="entry name" value="Radical_SAM"/>
    <property type="match status" value="1"/>
</dbReference>
<accession>A0A451D867</accession>
<keyword evidence="3 9" id="KW-0808">Transferase</keyword>
<dbReference type="GO" id="GO:0005737">
    <property type="term" value="C:cytoplasm"/>
    <property type="evidence" value="ECO:0007669"/>
    <property type="project" value="UniProtKB-SubCell"/>
</dbReference>
<sequence>MSEVHITNIYTKNNDQEVMEETKDNTRMINSTGFLPKPEWIKIKFSSDSRKIQHIKEVIRNQNLYSVCEEAACPNLSECFHRGTATFMILGSVCTRRCPFCNIDKGRPLALDRDEPNKLAKIVNTLGLRYVVMTSVDRDDLHDGGAQHFANCISAIRDKNPYIKIEILVPDFRGCRQKALSILTKTPPDVFNHNLENVPRMYHIVRPGANYHSSLQLLSSFKKEKPDIPTKSGLMFGLGETNNELIEVMSCLRQHGVTMLTLGQYLQPSRNHLSVQRYVSPDEFAKMKKIAINMGFTHVASGPFVRSSYLADMQEQGVEIK</sequence>
<dbReference type="NCBIfam" id="NF004019">
    <property type="entry name" value="PRK05481.1"/>
    <property type="match status" value="1"/>
</dbReference>
<feature type="binding site" evidence="9">
    <location>
        <position position="79"/>
    </location>
    <ligand>
        <name>[4Fe-4S] cluster</name>
        <dbReference type="ChEBI" id="CHEBI:49883"/>
        <label>1</label>
    </ligand>
</feature>
<evidence type="ECO:0000259" key="10">
    <source>
        <dbReference type="PROSITE" id="PS51918"/>
    </source>
</evidence>
<dbReference type="HAMAP" id="MF_00206">
    <property type="entry name" value="Lipoyl_synth"/>
    <property type="match status" value="1"/>
</dbReference>
<evidence type="ECO:0000256" key="5">
    <source>
        <dbReference type="ARBA" id="ARBA00022723"/>
    </source>
</evidence>
<evidence type="ECO:0000256" key="8">
    <source>
        <dbReference type="ARBA" id="ARBA00047326"/>
    </source>
</evidence>
<dbReference type="GO" id="GO:0051539">
    <property type="term" value="F:4 iron, 4 sulfur cluster binding"/>
    <property type="evidence" value="ECO:0007669"/>
    <property type="project" value="UniProtKB-UniRule"/>
</dbReference>
<evidence type="ECO:0000256" key="9">
    <source>
        <dbReference type="HAMAP-Rule" id="MF_00206"/>
    </source>
</evidence>
<evidence type="ECO:0000256" key="4">
    <source>
        <dbReference type="ARBA" id="ARBA00022691"/>
    </source>
</evidence>
<dbReference type="InterPro" id="IPR003698">
    <property type="entry name" value="Lipoyl_synth"/>
</dbReference>
<feature type="binding site" evidence="9">
    <location>
        <position position="94"/>
    </location>
    <ligand>
        <name>[4Fe-4S] cluster</name>
        <dbReference type="ChEBI" id="CHEBI:49883"/>
        <label>2</label>
        <note>4Fe-4S-S-AdoMet</note>
    </ligand>
</feature>
<dbReference type="SFLD" id="SFLDF00271">
    <property type="entry name" value="lipoyl_synthase"/>
    <property type="match status" value="1"/>
</dbReference>
<dbReference type="NCBIfam" id="NF009544">
    <property type="entry name" value="PRK12928.1"/>
    <property type="match status" value="1"/>
</dbReference>
<dbReference type="InterPro" id="IPR013785">
    <property type="entry name" value="Aldolase_TIM"/>
</dbReference>
<dbReference type="PROSITE" id="PS51918">
    <property type="entry name" value="RADICAL_SAM"/>
    <property type="match status" value="1"/>
</dbReference>
<dbReference type="GO" id="GO:0046872">
    <property type="term" value="F:metal ion binding"/>
    <property type="evidence" value="ECO:0007669"/>
    <property type="project" value="UniProtKB-KW"/>
</dbReference>
<organism evidence="11 12">
    <name type="scientific">Candidatus Erwinia haradaeae</name>
    <dbReference type="NCBI Taxonomy" id="1922217"/>
    <lineage>
        <taxon>Bacteria</taxon>
        <taxon>Pseudomonadati</taxon>
        <taxon>Pseudomonadota</taxon>
        <taxon>Gammaproteobacteria</taxon>
        <taxon>Enterobacterales</taxon>
        <taxon>Erwiniaceae</taxon>
        <taxon>Erwinia</taxon>
    </lineage>
</organism>
<dbReference type="SMART" id="SM00729">
    <property type="entry name" value="Elp3"/>
    <property type="match status" value="1"/>
</dbReference>
<dbReference type="Proteomes" id="UP000294441">
    <property type="component" value="Chromosome 1"/>
</dbReference>
<feature type="binding site" evidence="9">
    <location>
        <position position="68"/>
    </location>
    <ligand>
        <name>[4Fe-4S] cluster</name>
        <dbReference type="ChEBI" id="CHEBI:49883"/>
        <label>1</label>
    </ligand>
</feature>
<name>A0A451D867_9GAMM</name>
<comment type="subcellular location">
    <subcellularLocation>
        <location evidence="9">Cytoplasm</location>
    </subcellularLocation>
</comment>
<dbReference type="PANTHER" id="PTHR10949">
    <property type="entry name" value="LIPOYL SYNTHASE"/>
    <property type="match status" value="1"/>
</dbReference>
<keyword evidence="4 9" id="KW-0949">S-adenosyl-L-methionine</keyword>
<reference evidence="11 12" key="1">
    <citation type="submission" date="2019-02" db="EMBL/GenBank/DDBJ databases">
        <authorList>
            <person name="Manzano-Marin A."/>
            <person name="Manzano-Marin A."/>
        </authorList>
    </citation>
    <scope>NUCLEOTIDE SEQUENCE [LARGE SCALE GENOMIC DNA]</scope>
    <source>
        <strain evidence="11 12">ErCicurvipes</strain>
    </source>
</reference>
<dbReference type="Pfam" id="PF04055">
    <property type="entry name" value="Radical_SAM"/>
    <property type="match status" value="1"/>
</dbReference>
<proteinExistence type="inferred from homology"/>
<comment type="pathway">
    <text evidence="9">Protein modification; protein lipoylation via endogenous pathway; protein N(6)-(lipoyl)lysine from octanoyl-[acyl-carrier-protein]: step 2/2.</text>
</comment>
<keyword evidence="1 9" id="KW-0004">4Fe-4S</keyword>
<comment type="similarity">
    <text evidence="9">Belongs to the radical SAM superfamily. Lipoyl synthase family.</text>
</comment>
<gene>
    <name evidence="9 11" type="primary">lipA</name>
    <name evidence="11" type="ORF">ERCICURV3402_345</name>
</gene>
<dbReference type="SUPFAM" id="SSF102114">
    <property type="entry name" value="Radical SAM enzymes"/>
    <property type="match status" value="1"/>
</dbReference>
<protein>
    <recommendedName>
        <fullName evidence="9">Lipoyl synthase</fullName>
        <ecNumber evidence="9">2.8.1.8</ecNumber>
    </recommendedName>
    <alternativeName>
        <fullName evidence="9">Lip-syn</fullName>
        <shortName evidence="9">LS</shortName>
    </alternativeName>
    <alternativeName>
        <fullName evidence="9">Lipoate synthase</fullName>
    </alternativeName>
    <alternativeName>
        <fullName evidence="9">Lipoic acid synthase</fullName>
    </alternativeName>
    <alternativeName>
        <fullName evidence="9">Sulfur insertion protein LipA</fullName>
    </alternativeName>
</protein>
<dbReference type="OrthoDB" id="9787898at2"/>
<feature type="binding site" evidence="9">
    <location>
        <position position="73"/>
    </location>
    <ligand>
        <name>[4Fe-4S] cluster</name>
        <dbReference type="ChEBI" id="CHEBI:49883"/>
        <label>1</label>
    </ligand>
</feature>
<dbReference type="EMBL" id="LR217713">
    <property type="protein sequence ID" value="VFP82008.1"/>
    <property type="molecule type" value="Genomic_DNA"/>
</dbReference>
<evidence type="ECO:0000313" key="11">
    <source>
        <dbReference type="EMBL" id="VFP82008.1"/>
    </source>
</evidence>
<keyword evidence="5 9" id="KW-0479">Metal-binding</keyword>
<evidence type="ECO:0000256" key="2">
    <source>
        <dbReference type="ARBA" id="ARBA00022490"/>
    </source>
</evidence>
<comment type="cofactor">
    <cofactor evidence="9">
        <name>[4Fe-4S] cluster</name>
        <dbReference type="ChEBI" id="CHEBI:49883"/>
    </cofactor>
    <text evidence="9">Binds 2 [4Fe-4S] clusters per subunit. One cluster is coordinated with 3 cysteines and an exchangeable S-adenosyl-L-methionine.</text>
</comment>
<dbReference type="GO" id="GO:0016992">
    <property type="term" value="F:lipoate synthase activity"/>
    <property type="evidence" value="ECO:0007669"/>
    <property type="project" value="UniProtKB-UniRule"/>
</dbReference>
<dbReference type="InterPro" id="IPR007197">
    <property type="entry name" value="rSAM"/>
</dbReference>
<keyword evidence="7 9" id="KW-0411">Iron-sulfur</keyword>
<evidence type="ECO:0000256" key="6">
    <source>
        <dbReference type="ARBA" id="ARBA00023004"/>
    </source>
</evidence>
<dbReference type="NCBIfam" id="TIGR00510">
    <property type="entry name" value="lipA"/>
    <property type="match status" value="1"/>
</dbReference>
<dbReference type="InterPro" id="IPR058240">
    <property type="entry name" value="rSAM_sf"/>
</dbReference>
<feature type="binding site" evidence="9">
    <location>
        <position position="101"/>
    </location>
    <ligand>
        <name>[4Fe-4S] cluster</name>
        <dbReference type="ChEBI" id="CHEBI:49883"/>
        <label>2</label>
        <note>4Fe-4S-S-AdoMet</note>
    </ligand>
</feature>
<feature type="binding site" evidence="9">
    <location>
        <position position="308"/>
    </location>
    <ligand>
        <name>[4Fe-4S] cluster</name>
        <dbReference type="ChEBI" id="CHEBI:49883"/>
        <label>1</label>
    </ligand>
</feature>
<evidence type="ECO:0000313" key="12">
    <source>
        <dbReference type="Proteomes" id="UP000294441"/>
    </source>
</evidence>
<dbReference type="EC" id="2.8.1.8" evidence="9"/>
<keyword evidence="2 9" id="KW-0963">Cytoplasm</keyword>
<dbReference type="InterPro" id="IPR006638">
    <property type="entry name" value="Elp3/MiaA/NifB-like_rSAM"/>
</dbReference>
<dbReference type="PIRSF" id="PIRSF005963">
    <property type="entry name" value="Lipoyl_synth"/>
    <property type="match status" value="1"/>
</dbReference>
<dbReference type="FunFam" id="3.20.20.70:FF:000040">
    <property type="entry name" value="Lipoyl synthase"/>
    <property type="match status" value="1"/>
</dbReference>
<feature type="domain" description="Radical SAM core" evidence="10">
    <location>
        <begin position="80"/>
        <end position="297"/>
    </location>
</feature>
<dbReference type="SFLD" id="SFLDG01058">
    <property type="entry name" value="lipoyl_synthase_like"/>
    <property type="match status" value="1"/>
</dbReference>
<dbReference type="AlphaFoldDB" id="A0A451D867"/>
<comment type="catalytic activity">
    <reaction evidence="8 9">
        <text>[[Fe-S] cluster scaffold protein carrying a second [4Fe-4S](2+) cluster] + N(6)-octanoyl-L-lysyl-[protein] + 2 oxidized [2Fe-2S]-[ferredoxin] + 2 S-adenosyl-L-methionine + 4 H(+) = [[Fe-S] cluster scaffold protein] + N(6)-[(R)-dihydrolipoyl]-L-lysyl-[protein] + 4 Fe(3+) + 2 hydrogen sulfide + 2 5'-deoxyadenosine + 2 L-methionine + 2 reduced [2Fe-2S]-[ferredoxin]</text>
        <dbReference type="Rhea" id="RHEA:16585"/>
        <dbReference type="Rhea" id="RHEA-COMP:9928"/>
        <dbReference type="Rhea" id="RHEA-COMP:10000"/>
        <dbReference type="Rhea" id="RHEA-COMP:10001"/>
        <dbReference type="Rhea" id="RHEA-COMP:10475"/>
        <dbReference type="Rhea" id="RHEA-COMP:14568"/>
        <dbReference type="Rhea" id="RHEA-COMP:14569"/>
        <dbReference type="ChEBI" id="CHEBI:15378"/>
        <dbReference type="ChEBI" id="CHEBI:17319"/>
        <dbReference type="ChEBI" id="CHEBI:29034"/>
        <dbReference type="ChEBI" id="CHEBI:29919"/>
        <dbReference type="ChEBI" id="CHEBI:33722"/>
        <dbReference type="ChEBI" id="CHEBI:33737"/>
        <dbReference type="ChEBI" id="CHEBI:33738"/>
        <dbReference type="ChEBI" id="CHEBI:57844"/>
        <dbReference type="ChEBI" id="CHEBI:59789"/>
        <dbReference type="ChEBI" id="CHEBI:78809"/>
        <dbReference type="ChEBI" id="CHEBI:83100"/>
        <dbReference type="EC" id="2.8.1.8"/>
    </reaction>
</comment>
<comment type="function">
    <text evidence="9">Catalyzes the radical-mediated insertion of two sulfur atoms into the C-6 and C-8 positions of the octanoyl moiety bound to the lipoyl domains of lipoate-dependent enzymes, thereby converting the octanoylated domains into lipoylated derivatives.</text>
</comment>
<dbReference type="Gene3D" id="3.20.20.70">
    <property type="entry name" value="Aldolase class I"/>
    <property type="match status" value="1"/>
</dbReference>
<dbReference type="UniPathway" id="UPA00538">
    <property type="reaction ID" value="UER00593"/>
</dbReference>
<keyword evidence="6 9" id="KW-0408">Iron</keyword>